<dbReference type="Proteomes" id="UP000032233">
    <property type="component" value="Unassembled WGS sequence"/>
</dbReference>
<keyword evidence="2" id="KW-1185">Reference proteome</keyword>
<dbReference type="InParanoid" id="A0A0D2JWV3"/>
<dbReference type="EMBL" id="AZAC01000013">
    <property type="protein sequence ID" value="KIX14020.1"/>
    <property type="molecule type" value="Genomic_DNA"/>
</dbReference>
<dbReference type="RefSeq" id="WP_044348556.1">
    <property type="nucleotide sequence ID" value="NZ_AZAC01000013.1"/>
</dbReference>
<protein>
    <submittedName>
        <fullName evidence="1">Uncharacterized protein</fullName>
    </submittedName>
</protein>
<dbReference type="OrthoDB" id="9798568at2"/>
<evidence type="ECO:0000313" key="2">
    <source>
        <dbReference type="Proteomes" id="UP000032233"/>
    </source>
</evidence>
<name>A0A0D2JWV3_9BACT</name>
<dbReference type="AlphaFoldDB" id="A0A0D2JWV3"/>
<proteinExistence type="predicted"/>
<organism evidence="1 2">
    <name type="scientific">Dethiosulfatarculus sandiegensis</name>
    <dbReference type="NCBI Taxonomy" id="1429043"/>
    <lineage>
        <taxon>Bacteria</taxon>
        <taxon>Pseudomonadati</taxon>
        <taxon>Thermodesulfobacteriota</taxon>
        <taxon>Desulfarculia</taxon>
        <taxon>Desulfarculales</taxon>
        <taxon>Desulfarculaceae</taxon>
        <taxon>Dethiosulfatarculus</taxon>
    </lineage>
</organism>
<gene>
    <name evidence="1" type="ORF">X474_10810</name>
</gene>
<evidence type="ECO:0000313" key="1">
    <source>
        <dbReference type="EMBL" id="KIX14020.1"/>
    </source>
</evidence>
<accession>A0A0D2JWV3</accession>
<comment type="caution">
    <text evidence="1">The sequence shown here is derived from an EMBL/GenBank/DDBJ whole genome shotgun (WGS) entry which is preliminary data.</text>
</comment>
<reference evidence="1 2" key="1">
    <citation type="submission" date="2013-11" db="EMBL/GenBank/DDBJ databases">
        <title>Metagenomic analysis of a methanogenic consortium involved in long chain n-alkane degradation.</title>
        <authorList>
            <person name="Davidova I.A."/>
            <person name="Callaghan A.V."/>
            <person name="Wawrik B."/>
            <person name="Pruitt S."/>
            <person name="Marks C."/>
            <person name="Duncan K.E."/>
            <person name="Suflita J.M."/>
        </authorList>
    </citation>
    <scope>NUCLEOTIDE SEQUENCE [LARGE SCALE GENOMIC DNA]</scope>
    <source>
        <strain evidence="1 2">SPR</strain>
    </source>
</reference>
<sequence length="139" mass="15570">MPRFLIITICLLLVTAWAWAQIQEARLEEPFSLTGDVISVSVPGQGLVLALADRNVAVHGLGPLWYWDSHQWPSPMVGQAVFATGQRVRYQGRVFYVADSLSFGGTTLRLRRDADGLPVWHGQGLYLPFKKVQPRELKP</sequence>